<gene>
    <name evidence="6" type="ORF">CDV25_02455</name>
</gene>
<dbReference type="PANTHER" id="PTHR43174">
    <property type="entry name" value="UDP-N-ACETYLGLUCOSAMINE 2-EPIMERASE"/>
    <property type="match status" value="1"/>
</dbReference>
<evidence type="ECO:0000256" key="2">
    <source>
        <dbReference type="ARBA" id="ARBA00038209"/>
    </source>
</evidence>
<dbReference type="InterPro" id="IPR029767">
    <property type="entry name" value="WecB-like"/>
</dbReference>
<dbReference type="GO" id="GO:0008761">
    <property type="term" value="F:UDP-N-acetylglucosamine 2-epimerase activity"/>
    <property type="evidence" value="ECO:0007669"/>
    <property type="project" value="UniProtKB-EC"/>
</dbReference>
<evidence type="ECO:0000313" key="6">
    <source>
        <dbReference type="EMBL" id="AWI35056.1"/>
    </source>
</evidence>
<dbReference type="KEGG" id="had:CDV25_02455"/>
<dbReference type="SUPFAM" id="SSF53756">
    <property type="entry name" value="UDP-Glycosyltransferase/glycogen phosphorylase"/>
    <property type="match status" value="1"/>
</dbReference>
<dbReference type="InterPro" id="IPR003331">
    <property type="entry name" value="UDP_GlcNAc_Epimerase_2_dom"/>
</dbReference>
<dbReference type="EC" id="5.1.3.14" evidence="3"/>
<keyword evidence="1 4" id="KW-0413">Isomerase</keyword>
<comment type="similarity">
    <text evidence="2 4">Belongs to the UDP-N-acetylglucosamine 2-epimerase family.</text>
</comment>
<dbReference type="OrthoDB" id="9803238at2"/>
<dbReference type="Gene3D" id="3.40.50.2000">
    <property type="entry name" value="Glycogen Phosphorylase B"/>
    <property type="match status" value="2"/>
</dbReference>
<evidence type="ECO:0000313" key="7">
    <source>
        <dbReference type="Proteomes" id="UP000244890"/>
    </source>
</evidence>
<protein>
    <recommendedName>
        <fullName evidence="3">UDP-N-acetylglucosamine 2-epimerase (non-hydrolyzing)</fullName>
        <ecNumber evidence="3">5.1.3.14</ecNumber>
    </recommendedName>
</protein>
<dbReference type="NCBIfam" id="TIGR00236">
    <property type="entry name" value="wecB"/>
    <property type="match status" value="1"/>
</dbReference>
<evidence type="ECO:0000259" key="5">
    <source>
        <dbReference type="Pfam" id="PF02350"/>
    </source>
</evidence>
<accession>A0A2U8FG29</accession>
<evidence type="ECO:0000256" key="1">
    <source>
        <dbReference type="ARBA" id="ARBA00023235"/>
    </source>
</evidence>
<evidence type="ECO:0000256" key="4">
    <source>
        <dbReference type="RuleBase" id="RU003513"/>
    </source>
</evidence>
<evidence type="ECO:0000256" key="3">
    <source>
        <dbReference type="ARBA" id="ARBA00038858"/>
    </source>
</evidence>
<name>A0A2U8FG29_9HELI</name>
<organism evidence="6 7">
    <name type="scientific">Helicobacter apodemus</name>
    <dbReference type="NCBI Taxonomy" id="135569"/>
    <lineage>
        <taxon>Bacteria</taxon>
        <taxon>Pseudomonadati</taxon>
        <taxon>Campylobacterota</taxon>
        <taxon>Epsilonproteobacteria</taxon>
        <taxon>Campylobacterales</taxon>
        <taxon>Helicobacteraceae</taxon>
        <taxon>Helicobacter</taxon>
    </lineage>
</organism>
<sequence length="381" mass="43484">MKRVLFVFGTRPEAIKMAPLVNIFKKDSDFETKLCVSAQHREMLDQTLNFFNLQPDFDLNIMESNQDLFSITAKILLALKEILQGFKPHLILVHGDTTTALSGALAGFYEKVPIAHIEAGLRTHNLASPYPEEANRQMIDTLTNYYFVPTNDSKNNLLLEGKKEKNICISGNTVIDALFLTLNLIKSNQNLEQKIKKDLSLYYPLNPQRKFILVTAHRRENFGEGLIQICKALKQIAYNNPQIDIIYPTHPNPNVQKTTKSLLTDTPNIFLIPPLNYEYFVYLMSHCYFIMTDSGGIQEEAPSLRKPILLMRNNTERPEALEARVVKLVGTHIQSITKEAQNLLDNPKDYQAMSHSINPYGDGKACERIVDFIKNLQRDKE</sequence>
<feature type="domain" description="UDP-N-acetylglucosamine 2-epimerase" evidence="5">
    <location>
        <begin position="24"/>
        <end position="374"/>
    </location>
</feature>
<dbReference type="PANTHER" id="PTHR43174:SF2">
    <property type="entry name" value="UDP-N-ACETYLGLUCOSAMINE 2-EPIMERASE"/>
    <property type="match status" value="1"/>
</dbReference>
<proteinExistence type="inferred from homology"/>
<reference evidence="6 7" key="1">
    <citation type="submission" date="2017-06" db="EMBL/GenBank/DDBJ databases">
        <title>Complete genome of Helicobacter apodemus.</title>
        <authorList>
            <person name="Cho S."/>
        </authorList>
    </citation>
    <scope>NUCLEOTIDE SEQUENCE [LARGE SCALE GENOMIC DNA]</scope>
    <source>
        <strain evidence="7">SNUVETPUB-15-01</strain>
    </source>
</reference>
<dbReference type="AlphaFoldDB" id="A0A2U8FG29"/>
<dbReference type="CDD" id="cd03786">
    <property type="entry name" value="GTB_UDP-GlcNAc_2-Epimerase"/>
    <property type="match status" value="1"/>
</dbReference>
<dbReference type="Proteomes" id="UP000244890">
    <property type="component" value="Chromosome"/>
</dbReference>
<dbReference type="Pfam" id="PF02350">
    <property type="entry name" value="Epimerase_2"/>
    <property type="match status" value="1"/>
</dbReference>
<dbReference type="EMBL" id="CP021886">
    <property type="protein sequence ID" value="AWI35056.1"/>
    <property type="molecule type" value="Genomic_DNA"/>
</dbReference>